<dbReference type="AlphaFoldDB" id="A0A0B7ITF0"/>
<evidence type="ECO:0008006" key="3">
    <source>
        <dbReference type="Google" id="ProtNLM"/>
    </source>
</evidence>
<evidence type="ECO:0000313" key="2">
    <source>
        <dbReference type="Proteomes" id="UP000039370"/>
    </source>
</evidence>
<reference evidence="2" key="1">
    <citation type="submission" date="2015-01" db="EMBL/GenBank/DDBJ databases">
        <authorList>
            <person name="MANFREDI Pablo"/>
        </authorList>
    </citation>
    <scope>NUCLEOTIDE SEQUENCE [LARGE SCALE GENOMIC DNA]</scope>
    <source>
        <strain evidence="2">Cc11</strain>
    </source>
</reference>
<dbReference type="Proteomes" id="UP000039370">
    <property type="component" value="Unassembled WGS sequence"/>
</dbReference>
<sequence>MKQNFFSRWFAIGMIATALVMSCSKDNKDEPQLNNAVMIDGEIKPIVKARIHKDHLDDNNYDMFIYLSQSEGVQIQGTKRHHEDKIINLTKKEPERDGWYWSVEYYKSKIIFATYGVPTVNNPVFQSGTLYLKRLADADEQPVFEIELKNGKVKGEGKYGDGKEHTISLYYKGKLELFKEDNTIKDNAVMIDGKTKPIVGAKIDEDRLAKNNYNMYIYLSESEYVRIMATKEYHEGKIIDLTKKELEHEGWYWSVEYYESGETILDTFADPDQQNYPVFQSGTLYIKRLDDADGQPVFEIELKNGKVKGEGKYGDGKEHTISLYYKGKLELFKEDNTIKDNAVMIDGKTKPIVGAKIDEDRLAKNNYNMYIYLSESEYVRIMATKEYHEGKIIDLTKKELEHEGWYWSVEYYESGETILDTFADPDQQNYPVFQSGTLYIKRLDDANGQPVFEIKLENGKVKGEEEYGDGKEHTIRLYYAGKLELL</sequence>
<organism evidence="1 2">
    <name type="scientific">Capnocytophaga canimorsus</name>
    <dbReference type="NCBI Taxonomy" id="28188"/>
    <lineage>
        <taxon>Bacteria</taxon>
        <taxon>Pseudomonadati</taxon>
        <taxon>Bacteroidota</taxon>
        <taxon>Flavobacteriia</taxon>
        <taxon>Flavobacteriales</taxon>
        <taxon>Flavobacteriaceae</taxon>
        <taxon>Capnocytophaga</taxon>
    </lineage>
</organism>
<accession>A0A0B7ITF0</accession>
<proteinExistence type="predicted"/>
<evidence type="ECO:0000313" key="1">
    <source>
        <dbReference type="EMBL" id="CEN53198.1"/>
    </source>
</evidence>
<protein>
    <recommendedName>
        <fullName evidence="3">Lipoprotein</fullName>
    </recommendedName>
</protein>
<dbReference type="PROSITE" id="PS51257">
    <property type="entry name" value="PROKAR_LIPOPROTEIN"/>
    <property type="match status" value="1"/>
</dbReference>
<name>A0A0B7ITF0_9FLAO</name>
<gene>
    <name evidence="1" type="ORF">CCAN11_680001</name>
</gene>
<dbReference type="EMBL" id="CDOK01000215">
    <property type="protein sequence ID" value="CEN53198.1"/>
    <property type="molecule type" value="Genomic_DNA"/>
</dbReference>